<evidence type="ECO:0008006" key="3">
    <source>
        <dbReference type="Google" id="ProtNLM"/>
    </source>
</evidence>
<evidence type="ECO:0000313" key="2">
    <source>
        <dbReference type="Proteomes" id="UP001174936"/>
    </source>
</evidence>
<accession>A0AA39XRE6</accession>
<name>A0AA39XRE6_9PEZI</name>
<proteinExistence type="predicted"/>
<reference evidence="1" key="1">
    <citation type="submission" date="2023-06" db="EMBL/GenBank/DDBJ databases">
        <title>Genome-scale phylogeny and comparative genomics of the fungal order Sordariales.</title>
        <authorList>
            <consortium name="Lawrence Berkeley National Laboratory"/>
            <person name="Hensen N."/>
            <person name="Bonometti L."/>
            <person name="Westerberg I."/>
            <person name="Brannstrom I.O."/>
            <person name="Guillou S."/>
            <person name="Cros-Aarteil S."/>
            <person name="Calhoun S."/>
            <person name="Haridas S."/>
            <person name="Kuo A."/>
            <person name="Mondo S."/>
            <person name="Pangilinan J."/>
            <person name="Riley R."/>
            <person name="Labutti K."/>
            <person name="Andreopoulos B."/>
            <person name="Lipzen A."/>
            <person name="Chen C."/>
            <person name="Yanf M."/>
            <person name="Daum C."/>
            <person name="Ng V."/>
            <person name="Clum A."/>
            <person name="Steindorff A."/>
            <person name="Ohm R."/>
            <person name="Martin F."/>
            <person name="Silar P."/>
            <person name="Natvig D."/>
            <person name="Lalanne C."/>
            <person name="Gautier V."/>
            <person name="Ament-Velasquez S.L."/>
            <person name="Kruys A."/>
            <person name="Hutchinson M.I."/>
            <person name="Powell A.J."/>
            <person name="Barry K."/>
            <person name="Miller A.N."/>
            <person name="Grigoriev I.V."/>
            <person name="Debuchy R."/>
            <person name="Gladieux P."/>
            <person name="Thoren M.H."/>
            <person name="Johannesson H."/>
        </authorList>
    </citation>
    <scope>NUCLEOTIDE SEQUENCE</scope>
    <source>
        <strain evidence="1">SMH2532-1</strain>
    </source>
</reference>
<dbReference type="EMBL" id="JAULSV010000007">
    <property type="protein sequence ID" value="KAK0638836.1"/>
    <property type="molecule type" value="Genomic_DNA"/>
</dbReference>
<dbReference type="Proteomes" id="UP001174936">
    <property type="component" value="Unassembled WGS sequence"/>
</dbReference>
<organism evidence="1 2">
    <name type="scientific">Cercophora newfieldiana</name>
    <dbReference type="NCBI Taxonomy" id="92897"/>
    <lineage>
        <taxon>Eukaryota</taxon>
        <taxon>Fungi</taxon>
        <taxon>Dikarya</taxon>
        <taxon>Ascomycota</taxon>
        <taxon>Pezizomycotina</taxon>
        <taxon>Sordariomycetes</taxon>
        <taxon>Sordariomycetidae</taxon>
        <taxon>Sordariales</taxon>
        <taxon>Lasiosphaeriaceae</taxon>
        <taxon>Cercophora</taxon>
    </lineage>
</organism>
<dbReference type="AlphaFoldDB" id="A0AA39XRE6"/>
<keyword evidence="2" id="KW-1185">Reference proteome</keyword>
<gene>
    <name evidence="1" type="ORF">B0T16DRAFT_232999</name>
</gene>
<sequence>MYECYRDPNNDYTCLVLVNGREYQTDLSYESGGLAQENAAMRAFNYGLSQLFRQRRYACPQRDCPGTPSKFEPETSKGKPLLFTKDASQTVRSQDFEI</sequence>
<evidence type="ECO:0000313" key="1">
    <source>
        <dbReference type="EMBL" id="KAK0638836.1"/>
    </source>
</evidence>
<comment type="caution">
    <text evidence="1">The sequence shown here is derived from an EMBL/GenBank/DDBJ whole genome shotgun (WGS) entry which is preliminary data.</text>
</comment>
<protein>
    <recommendedName>
        <fullName evidence="3">DRBM domain-containing protein</fullName>
    </recommendedName>
</protein>
<dbReference type="SUPFAM" id="SSF54768">
    <property type="entry name" value="dsRNA-binding domain-like"/>
    <property type="match status" value="1"/>
</dbReference>